<dbReference type="EMBL" id="BORJ01000002">
    <property type="protein sequence ID" value="GIN95247.1"/>
    <property type="molecule type" value="Genomic_DNA"/>
</dbReference>
<reference evidence="3 4" key="1">
    <citation type="submission" date="2018-12" db="EMBL/GenBank/DDBJ databases">
        <authorList>
            <person name="Sun L."/>
            <person name="Chen Z."/>
        </authorList>
    </citation>
    <scope>NUCLEOTIDE SEQUENCE [LARGE SCALE GENOMIC DNA]</scope>
    <source>
        <strain evidence="3 4">LMG 29736</strain>
    </source>
</reference>
<dbReference type="Proteomes" id="UP000287296">
    <property type="component" value="Unassembled WGS sequence"/>
</dbReference>
<feature type="transmembrane region" description="Helical" evidence="1">
    <location>
        <begin position="41"/>
        <end position="62"/>
    </location>
</feature>
<feature type="transmembrane region" description="Helical" evidence="1">
    <location>
        <begin position="221"/>
        <end position="240"/>
    </location>
</feature>
<feature type="transmembrane region" description="Helical" evidence="1">
    <location>
        <begin position="74"/>
        <end position="93"/>
    </location>
</feature>
<dbReference type="Proteomes" id="UP000680670">
    <property type="component" value="Unassembled WGS sequence"/>
</dbReference>
<gene>
    <name evidence="3" type="ORF">D5F11_017110</name>
    <name evidence="2" type="ORF">J6TS1_11170</name>
</gene>
<keyword evidence="3" id="KW-0560">Oxidoreductase</keyword>
<evidence type="ECO:0000313" key="5">
    <source>
        <dbReference type="Proteomes" id="UP000680670"/>
    </source>
</evidence>
<keyword evidence="1" id="KW-0812">Transmembrane</keyword>
<feature type="transmembrane region" description="Helical" evidence="1">
    <location>
        <begin position="156"/>
        <end position="175"/>
    </location>
</feature>
<keyword evidence="1" id="KW-0472">Membrane</keyword>
<dbReference type="AlphaFoldDB" id="A0A429X575"/>
<dbReference type="RefSeq" id="WP_120116011.1">
    <property type="nucleotide sequence ID" value="NZ_BORJ01000002.1"/>
</dbReference>
<evidence type="ECO:0000313" key="3">
    <source>
        <dbReference type="EMBL" id="RST58542.1"/>
    </source>
</evidence>
<dbReference type="GO" id="GO:0004497">
    <property type="term" value="F:monooxygenase activity"/>
    <property type="evidence" value="ECO:0007669"/>
    <property type="project" value="UniProtKB-KW"/>
</dbReference>
<accession>A0A429X575</accession>
<keyword evidence="5" id="KW-1185">Reference proteome</keyword>
<proteinExistence type="predicted"/>
<keyword evidence="3" id="KW-0503">Monooxygenase</keyword>
<protein>
    <submittedName>
        <fullName evidence="3">Beta-carotene 15,15'-monooxygenase</fullName>
    </submittedName>
</protein>
<evidence type="ECO:0000256" key="1">
    <source>
        <dbReference type="SAM" id="Phobius"/>
    </source>
</evidence>
<evidence type="ECO:0000313" key="2">
    <source>
        <dbReference type="EMBL" id="GIN95247.1"/>
    </source>
</evidence>
<organism evidence="3 4">
    <name type="scientific">Siminovitchia terrae</name>
    <name type="common">Bacillus terrae</name>
    <dbReference type="NCBI Taxonomy" id="1914933"/>
    <lineage>
        <taxon>Bacteria</taxon>
        <taxon>Bacillati</taxon>
        <taxon>Bacillota</taxon>
        <taxon>Bacilli</taxon>
        <taxon>Bacillales</taxon>
        <taxon>Bacillaceae</taxon>
        <taxon>Siminovitchia</taxon>
    </lineage>
</organism>
<name>A0A429X575_SIMTE</name>
<comment type="caution">
    <text evidence="3">The sequence shown here is derived from an EMBL/GenBank/DDBJ whole genome shotgun (WGS) entry which is preliminary data.</text>
</comment>
<sequence length="351" mass="40263">MTAIQRDRRFYILLFLLVLVLGSNALLYRSPLTSQVLPADANWVVIGSLIDLAVVAPLLILFLKRKERITVKAFIAWMVSGLVFARFLIPSAYFEPFTYVPLAAIGIEALIVLAELGLVALLIWRLPGIIRWIKSHNESLLFSLPSAVEKRVGNHILLRVIASEFLMFYYAFASWKKKPSAGEAYFSLHKKSSLIAFYIMLIHGIIIETAAIHWLIHEKSVILSIIMLLLNVYTVIFFIGDIQAIRLNPLYVQDRKIFVSLGLGKRIVIPMEEIKEIKWEREAEEEKINPKETIDFIAKDFETLPPHCIIEFKRPLAANLFMGLKKNYTKTAIRLDEPDRFRALIEDQKKI</sequence>
<dbReference type="EMBL" id="QYTW02000019">
    <property type="protein sequence ID" value="RST58542.1"/>
    <property type="molecule type" value="Genomic_DNA"/>
</dbReference>
<evidence type="ECO:0000313" key="4">
    <source>
        <dbReference type="Proteomes" id="UP000287296"/>
    </source>
</evidence>
<keyword evidence="1" id="KW-1133">Transmembrane helix</keyword>
<reference evidence="2 5" key="2">
    <citation type="submission" date="2021-03" db="EMBL/GenBank/DDBJ databases">
        <title>Antimicrobial resistance genes in bacteria isolated from Japanese honey, and their potential for conferring macrolide and lincosamide resistance in the American foulbrood pathogen Paenibacillus larvae.</title>
        <authorList>
            <person name="Okamoto M."/>
            <person name="Kumagai M."/>
            <person name="Kanamori H."/>
            <person name="Takamatsu D."/>
        </authorList>
    </citation>
    <scope>NUCLEOTIDE SEQUENCE [LARGE SCALE GENOMIC DNA]</scope>
    <source>
        <strain evidence="2 5">J6TS1</strain>
    </source>
</reference>
<dbReference type="OrthoDB" id="875405at2"/>
<feature type="transmembrane region" description="Helical" evidence="1">
    <location>
        <begin position="195"/>
        <end position="216"/>
    </location>
</feature>
<feature type="transmembrane region" description="Helical" evidence="1">
    <location>
        <begin position="99"/>
        <end position="124"/>
    </location>
</feature>